<protein>
    <recommendedName>
        <fullName evidence="2">DUF5047 domain-containing protein</fullName>
    </recommendedName>
</protein>
<name>A0AA96FCE5_9MICO</name>
<dbReference type="KEGG" id="dcp:RN607_00730"/>
<sequence length="368" mass="39293">MPEALLPDGLVPVITRSSALTGHRSVRRSYRLLDRDGGDLGPLDGVTGASLTESAAATLKRGGSASITDTEQDIDWLNSRIHATYEVEAGPAWGLGVFIPSAPEEAWSGSTRRWEAELLDVLTVLDEWPLIDGYTLPAGAVVTDEMRAIIALTGETAVAITDSTSTLTTARSWDPHTSALTIFNALADSIGYFSLASDGDGLLRAEPYVRPAARPIVWAFVEGVDCIFRDQFKVTRDIYHVPNVISAVTQGTGDEAGLSVTVYNDNPDSIFSTVSRGRLIGRADGPIVTEATDLDALETIAHRALIDATTPTLTVVIDAMPVPVSTNDAVTFRRAVTGLDGRFVVSRIEYGGAETDLATYTLTEVVDL</sequence>
<evidence type="ECO:0000313" key="1">
    <source>
        <dbReference type="EMBL" id="WNM27558.1"/>
    </source>
</evidence>
<accession>A0AA96FCE5</accession>
<organism evidence="1">
    <name type="scientific">Demequina capsici</name>
    <dbReference type="NCBI Taxonomy" id="3075620"/>
    <lineage>
        <taxon>Bacteria</taxon>
        <taxon>Bacillati</taxon>
        <taxon>Actinomycetota</taxon>
        <taxon>Actinomycetes</taxon>
        <taxon>Micrococcales</taxon>
        <taxon>Demequinaceae</taxon>
        <taxon>Demequina</taxon>
    </lineage>
</organism>
<gene>
    <name evidence="1" type="ORF">RN607_00730</name>
</gene>
<dbReference type="AlphaFoldDB" id="A0AA96FCE5"/>
<dbReference type="Proteomes" id="UP001303408">
    <property type="component" value="Chromosome"/>
</dbReference>
<evidence type="ECO:0008006" key="2">
    <source>
        <dbReference type="Google" id="ProtNLM"/>
    </source>
</evidence>
<reference evidence="1" key="1">
    <citation type="submission" date="2023-09" db="EMBL/GenBank/DDBJ databases">
        <title>Demequina sp. a novel bacteria isolated from Capsicum annuum.</title>
        <authorList>
            <person name="Humaira Z."/>
            <person name="Lee J."/>
            <person name="Cho D."/>
        </authorList>
    </citation>
    <scope>NUCLEOTIDE SEQUENCE</scope>
    <source>
        <strain evidence="1">PMTSA13</strain>
    </source>
</reference>
<proteinExistence type="predicted"/>
<dbReference type="RefSeq" id="WP_313543651.1">
    <property type="nucleotide sequence ID" value="NZ_CP134880.1"/>
</dbReference>
<dbReference type="EMBL" id="CP134880">
    <property type="protein sequence ID" value="WNM27558.1"/>
    <property type="molecule type" value="Genomic_DNA"/>
</dbReference>